<evidence type="ECO:0000313" key="14">
    <source>
        <dbReference type="EMBL" id="KAG6434955.1"/>
    </source>
</evidence>
<keyword evidence="10" id="KW-0449">Lipoprotein</keyword>
<evidence type="ECO:0000256" key="6">
    <source>
        <dbReference type="ARBA" id="ARBA00022729"/>
    </source>
</evidence>
<dbReference type="Proteomes" id="UP000298416">
    <property type="component" value="Unassembled WGS sequence"/>
</dbReference>
<dbReference type="GO" id="GO:0005886">
    <property type="term" value="C:plasma membrane"/>
    <property type="evidence" value="ECO:0007669"/>
    <property type="project" value="UniProtKB-SubCell"/>
</dbReference>
<feature type="domain" description="Bifunctional inhibitor/plant lipid transfer protein/seed storage helical" evidence="13">
    <location>
        <begin position="29"/>
        <end position="106"/>
    </location>
</feature>
<reference evidence="14" key="2">
    <citation type="submission" date="2020-08" db="EMBL/GenBank/DDBJ databases">
        <title>Plant Genome Project.</title>
        <authorList>
            <person name="Zhang R.-G."/>
        </authorList>
    </citation>
    <scope>NUCLEOTIDE SEQUENCE</scope>
    <source>
        <strain evidence="14">Huo1</strain>
        <tissue evidence="14">Leaf</tissue>
    </source>
</reference>
<keyword evidence="7" id="KW-0446">Lipid-binding</keyword>
<sequence length="176" mass="17694">MASEITKIPLIVLVSLAMLCGSTRGQSGCTKTLMALSPCLNYVTGNSSTPAASCCSQLSNVVSSQPQCLCLLLNGTASSYGLNINQTLALGLPDACSVKTPPTSRCNTNAPSASPDPQQTPPADASTQPDAIPSGSKTVPSVENGAGAGAGNIRATKDIAALLFFIGSSALFVVGF</sequence>
<protein>
    <recommendedName>
        <fullName evidence="13">Bifunctional inhibitor/plant lipid transfer protein/seed storage helical domain-containing protein</fullName>
    </recommendedName>
</protein>
<dbReference type="Gene3D" id="1.10.110.10">
    <property type="entry name" value="Plant lipid-transfer and hydrophobic proteins"/>
    <property type="match status" value="1"/>
</dbReference>
<evidence type="ECO:0000256" key="4">
    <source>
        <dbReference type="ARBA" id="ARBA00022475"/>
    </source>
</evidence>
<feature type="compositionally biased region" description="Polar residues" evidence="11">
    <location>
        <begin position="125"/>
        <end position="141"/>
    </location>
</feature>
<evidence type="ECO:0000256" key="1">
    <source>
        <dbReference type="ARBA" id="ARBA00004609"/>
    </source>
</evidence>
<organism evidence="14">
    <name type="scientific">Salvia splendens</name>
    <name type="common">Scarlet sage</name>
    <dbReference type="NCBI Taxonomy" id="180675"/>
    <lineage>
        <taxon>Eukaryota</taxon>
        <taxon>Viridiplantae</taxon>
        <taxon>Streptophyta</taxon>
        <taxon>Embryophyta</taxon>
        <taxon>Tracheophyta</taxon>
        <taxon>Spermatophyta</taxon>
        <taxon>Magnoliopsida</taxon>
        <taxon>eudicotyledons</taxon>
        <taxon>Gunneridae</taxon>
        <taxon>Pentapetalae</taxon>
        <taxon>asterids</taxon>
        <taxon>lamiids</taxon>
        <taxon>Lamiales</taxon>
        <taxon>Lamiaceae</taxon>
        <taxon>Nepetoideae</taxon>
        <taxon>Mentheae</taxon>
        <taxon>Salviinae</taxon>
        <taxon>Salvia</taxon>
        <taxon>Salvia subgen. Calosphace</taxon>
        <taxon>core Calosphace</taxon>
    </lineage>
</organism>
<dbReference type="PANTHER" id="PTHR33044">
    <property type="entry name" value="BIFUNCTIONAL INHIBITOR/LIPID-TRANSFER PROTEIN/SEED STORAGE 2S ALBUMIN SUPERFAMILY PROTEIN-RELATED"/>
    <property type="match status" value="1"/>
</dbReference>
<keyword evidence="9" id="KW-0325">Glycoprotein</keyword>
<dbReference type="GO" id="GO:0006869">
    <property type="term" value="P:lipid transport"/>
    <property type="evidence" value="ECO:0007669"/>
    <property type="project" value="InterPro"/>
</dbReference>
<evidence type="ECO:0000256" key="11">
    <source>
        <dbReference type="SAM" id="MobiDB-lite"/>
    </source>
</evidence>
<dbReference type="SUPFAM" id="SSF47699">
    <property type="entry name" value="Bifunctional inhibitor/lipid-transfer protein/seed storage 2S albumin"/>
    <property type="match status" value="1"/>
</dbReference>
<gene>
    <name evidence="14" type="ORF">SASPL_106600</name>
</gene>
<dbReference type="SMART" id="SM00499">
    <property type="entry name" value="AAI"/>
    <property type="match status" value="1"/>
</dbReference>
<accession>A0A8X8YL91</accession>
<evidence type="ECO:0000256" key="2">
    <source>
        <dbReference type="ARBA" id="ARBA00009748"/>
    </source>
</evidence>
<keyword evidence="6 12" id="KW-0732">Signal</keyword>
<evidence type="ECO:0000256" key="8">
    <source>
        <dbReference type="ARBA" id="ARBA00023157"/>
    </source>
</evidence>
<dbReference type="PRINTS" id="PR00382">
    <property type="entry name" value="LIPIDTRNSFER"/>
</dbReference>
<feature type="signal peptide" evidence="12">
    <location>
        <begin position="1"/>
        <end position="25"/>
    </location>
</feature>
<dbReference type="GO" id="GO:0008289">
    <property type="term" value="F:lipid binding"/>
    <property type="evidence" value="ECO:0007669"/>
    <property type="project" value="UniProtKB-KW"/>
</dbReference>
<evidence type="ECO:0000256" key="9">
    <source>
        <dbReference type="ARBA" id="ARBA00023180"/>
    </source>
</evidence>
<feature type="chain" id="PRO_5036449086" description="Bifunctional inhibitor/plant lipid transfer protein/seed storage helical domain-containing protein" evidence="12">
    <location>
        <begin position="26"/>
        <end position="176"/>
    </location>
</feature>
<dbReference type="InterPro" id="IPR043325">
    <property type="entry name" value="LTSS"/>
</dbReference>
<keyword evidence="5" id="KW-0472">Membrane</keyword>
<evidence type="ECO:0000256" key="7">
    <source>
        <dbReference type="ARBA" id="ARBA00023121"/>
    </source>
</evidence>
<proteinExistence type="inferred from homology"/>
<keyword evidence="5" id="KW-0336">GPI-anchor</keyword>
<evidence type="ECO:0000256" key="12">
    <source>
        <dbReference type="SAM" id="SignalP"/>
    </source>
</evidence>
<dbReference type="CDD" id="cd00010">
    <property type="entry name" value="AAI_LTSS"/>
    <property type="match status" value="1"/>
</dbReference>
<comment type="caution">
    <text evidence="14">The sequence shown here is derived from an EMBL/GenBank/DDBJ whole genome shotgun (WGS) entry which is preliminary data.</text>
</comment>
<name>A0A8X8YL91_SALSN</name>
<dbReference type="InterPro" id="IPR036312">
    <property type="entry name" value="Bifun_inhib/LTP/seed_sf"/>
</dbReference>
<keyword evidence="15" id="KW-1185">Reference proteome</keyword>
<dbReference type="EMBL" id="PNBA02000002">
    <property type="protein sequence ID" value="KAG6434955.1"/>
    <property type="molecule type" value="Genomic_DNA"/>
</dbReference>
<dbReference type="InterPro" id="IPR000528">
    <property type="entry name" value="Plant_nsLTP"/>
</dbReference>
<keyword evidence="8" id="KW-1015">Disulfide bond</keyword>
<comment type="similarity">
    <text evidence="2">Belongs to the plant LTP family.</text>
</comment>
<evidence type="ECO:0000259" key="13">
    <source>
        <dbReference type="SMART" id="SM00499"/>
    </source>
</evidence>
<evidence type="ECO:0000313" key="15">
    <source>
        <dbReference type="Proteomes" id="UP000298416"/>
    </source>
</evidence>
<evidence type="ECO:0000256" key="5">
    <source>
        <dbReference type="ARBA" id="ARBA00022622"/>
    </source>
</evidence>
<feature type="compositionally biased region" description="Polar residues" evidence="11">
    <location>
        <begin position="103"/>
        <end position="117"/>
    </location>
</feature>
<keyword evidence="3" id="KW-0813">Transport</keyword>
<feature type="region of interest" description="Disordered" evidence="11">
    <location>
        <begin position="103"/>
        <end position="147"/>
    </location>
</feature>
<dbReference type="FunFam" id="1.10.110.10:FF:000001">
    <property type="entry name" value="Bifunctional inhibitor/lipid-transfer protein/seed storage 2S albumin superfamily protein"/>
    <property type="match status" value="1"/>
</dbReference>
<comment type="subcellular location">
    <subcellularLocation>
        <location evidence="1">Cell membrane</location>
        <topology evidence="1">Lipid-anchor</topology>
        <topology evidence="1">GPI-anchor</topology>
    </subcellularLocation>
</comment>
<evidence type="ECO:0000256" key="3">
    <source>
        <dbReference type="ARBA" id="ARBA00022448"/>
    </source>
</evidence>
<dbReference type="InterPro" id="IPR016140">
    <property type="entry name" value="Bifunc_inhib/LTP/seed_store"/>
</dbReference>
<dbReference type="OrthoDB" id="911537at2759"/>
<dbReference type="GO" id="GO:0098552">
    <property type="term" value="C:side of membrane"/>
    <property type="evidence" value="ECO:0007669"/>
    <property type="project" value="UniProtKB-KW"/>
</dbReference>
<evidence type="ECO:0000256" key="10">
    <source>
        <dbReference type="ARBA" id="ARBA00023288"/>
    </source>
</evidence>
<dbReference type="Pfam" id="PF14368">
    <property type="entry name" value="LTP_2"/>
    <property type="match status" value="1"/>
</dbReference>
<reference evidence="14" key="1">
    <citation type="submission" date="2018-01" db="EMBL/GenBank/DDBJ databases">
        <authorList>
            <person name="Mao J.F."/>
        </authorList>
    </citation>
    <scope>NUCLEOTIDE SEQUENCE</scope>
    <source>
        <strain evidence="14">Huo1</strain>
        <tissue evidence="14">Leaf</tissue>
    </source>
</reference>
<keyword evidence="4" id="KW-1003">Cell membrane</keyword>
<dbReference type="AlphaFoldDB" id="A0A8X8YL91"/>